<keyword evidence="2" id="KW-1185">Reference proteome</keyword>
<evidence type="ECO:0000313" key="1">
    <source>
        <dbReference type="EMBL" id="KAI4804237.1"/>
    </source>
</evidence>
<protein>
    <submittedName>
        <fullName evidence="1">Uncharacterized protein</fullName>
    </submittedName>
</protein>
<evidence type="ECO:0000313" key="2">
    <source>
        <dbReference type="Proteomes" id="UP001057452"/>
    </source>
</evidence>
<accession>A0ACB9VWK7</accession>
<organism evidence="1 2">
    <name type="scientific">Chaenocephalus aceratus</name>
    <name type="common">Blackfin icefish</name>
    <name type="synonym">Chaenichthys aceratus</name>
    <dbReference type="NCBI Taxonomy" id="36190"/>
    <lineage>
        <taxon>Eukaryota</taxon>
        <taxon>Metazoa</taxon>
        <taxon>Chordata</taxon>
        <taxon>Craniata</taxon>
        <taxon>Vertebrata</taxon>
        <taxon>Euteleostomi</taxon>
        <taxon>Actinopterygii</taxon>
        <taxon>Neopterygii</taxon>
        <taxon>Teleostei</taxon>
        <taxon>Neoteleostei</taxon>
        <taxon>Acanthomorphata</taxon>
        <taxon>Eupercaria</taxon>
        <taxon>Perciformes</taxon>
        <taxon>Notothenioidei</taxon>
        <taxon>Channichthyidae</taxon>
        <taxon>Chaenocephalus</taxon>
    </lineage>
</organism>
<gene>
    <name evidence="1" type="ORF">KUCAC02_025871</name>
</gene>
<sequence>MPFDLSLLLLSSHSAPGGKMTETWRGVLSLLYRKSTSWLPGGKGVLLCAEACLADMKDETRERTACRKDWDAANESIRAANWGAGNQSSPSPPLSTAQRNPIEGKKEAVRGLGKPGESWGGGGGAGVTGAHRPN</sequence>
<reference evidence="1" key="1">
    <citation type="submission" date="2022-05" db="EMBL/GenBank/DDBJ databases">
        <title>Chromosome-level genome of Chaenocephalus aceratus.</title>
        <authorList>
            <person name="Park H."/>
        </authorList>
    </citation>
    <scope>NUCLEOTIDE SEQUENCE</scope>
    <source>
        <strain evidence="1">KU_202001</strain>
    </source>
</reference>
<dbReference type="Proteomes" id="UP001057452">
    <property type="component" value="Chromosome 15"/>
</dbReference>
<dbReference type="EMBL" id="CM043799">
    <property type="protein sequence ID" value="KAI4804237.1"/>
    <property type="molecule type" value="Genomic_DNA"/>
</dbReference>
<proteinExistence type="predicted"/>
<comment type="caution">
    <text evidence="1">The sequence shown here is derived from an EMBL/GenBank/DDBJ whole genome shotgun (WGS) entry which is preliminary data.</text>
</comment>
<name>A0ACB9VWK7_CHAAC</name>